<name>A0A0F9WDH1_9MICR</name>
<dbReference type="VEuPathDB" id="MicrosporidiaDB:AAJ76_1900013693"/>
<dbReference type="RefSeq" id="XP_024331233.1">
    <property type="nucleotide sequence ID" value="XM_024474340.1"/>
</dbReference>
<comment type="caution">
    <text evidence="1">The sequence shown here is derived from an EMBL/GenBank/DDBJ whole genome shotgun (WGS) entry which is preliminary data.</text>
</comment>
<organism evidence="1 2">
    <name type="scientific">Vairimorpha ceranae</name>
    <dbReference type="NCBI Taxonomy" id="40302"/>
    <lineage>
        <taxon>Eukaryota</taxon>
        <taxon>Fungi</taxon>
        <taxon>Fungi incertae sedis</taxon>
        <taxon>Microsporidia</taxon>
        <taxon>Nosematidae</taxon>
        <taxon>Vairimorpha</taxon>
    </lineage>
</organism>
<dbReference type="AlphaFoldDB" id="A0A0F9WDH1"/>
<proteinExistence type="predicted"/>
<evidence type="ECO:0000313" key="2">
    <source>
        <dbReference type="Proteomes" id="UP000034350"/>
    </source>
</evidence>
<evidence type="ECO:0000313" key="1">
    <source>
        <dbReference type="EMBL" id="KKO75491.1"/>
    </source>
</evidence>
<dbReference type="VEuPathDB" id="MicrosporidiaDB:G9O61_00g021220"/>
<sequence length="190" mass="22464">MTFKKFKLQKKKKIENEKQLPKIRDLKVPQTHINRSLIDTVVILLHTKQNTGLRKILDLPQSVIDKNIYILTSKVLEISLKDNYSNDLCFKILKKLVRNELNVYLHDLLFKYLEVSIFSNRNYKKLFFTCKENCCDIIVNNKERLLEIVEDNDIKQKINGLKSRINKCTIKDKIIFVNGEFITAYDNITK</sequence>
<dbReference type="Proteomes" id="UP000034350">
    <property type="component" value="Unassembled WGS sequence"/>
</dbReference>
<gene>
    <name evidence="1" type="ORF">AAJ76_1900013693</name>
</gene>
<reference evidence="1 2" key="1">
    <citation type="journal article" date="2015" name="Environ. Microbiol.">
        <title>Genome analyses suggest the presence of polyploidy and recent human-driven expansions in eight global populations of the honeybee pathogen Nosema ceranae.</title>
        <authorList>
            <person name="Pelin A."/>
            <person name="Selman M."/>
            <person name="Aris-Brosou S."/>
            <person name="Farinelli L."/>
            <person name="Corradi N."/>
        </authorList>
    </citation>
    <scope>NUCLEOTIDE SEQUENCE [LARGE SCALE GENOMIC DNA]</scope>
    <source>
        <strain evidence="1 2">PA08 1199</strain>
    </source>
</reference>
<keyword evidence="2" id="KW-1185">Reference proteome</keyword>
<dbReference type="OMA" id="RINKCTI"/>
<dbReference type="OrthoDB" id="2192163at2759"/>
<dbReference type="VEuPathDB" id="MicrosporidiaDB:NCER_100837"/>
<dbReference type="EMBL" id="JPQZ01000019">
    <property type="protein sequence ID" value="KKO75491.1"/>
    <property type="molecule type" value="Genomic_DNA"/>
</dbReference>
<accession>A0A0F9WDH1</accession>
<protein>
    <submittedName>
        <fullName evidence="1">Uncharacterized protein</fullName>
    </submittedName>
</protein>
<dbReference type="GeneID" id="36319256"/>